<organism evidence="1 2">
    <name type="scientific">Porphyromonas gingivicanis</name>
    <dbReference type="NCBI Taxonomy" id="266762"/>
    <lineage>
        <taxon>Bacteria</taxon>
        <taxon>Pseudomonadati</taxon>
        <taxon>Bacteroidota</taxon>
        <taxon>Bacteroidia</taxon>
        <taxon>Bacteroidales</taxon>
        <taxon>Porphyromonadaceae</taxon>
        <taxon>Porphyromonas</taxon>
    </lineage>
</organism>
<dbReference type="EMBL" id="JQZW01000019">
    <property type="protein sequence ID" value="KGN97101.1"/>
    <property type="molecule type" value="Genomic_DNA"/>
</dbReference>
<keyword evidence="2" id="KW-1185">Reference proteome</keyword>
<evidence type="ECO:0008006" key="3">
    <source>
        <dbReference type="Google" id="ProtNLM"/>
    </source>
</evidence>
<sequence length="414" mass="47823">MSFMTSYHFVVKNIALTFLFLSFWGCKTPPKESLEEGTFVALQFESLRAHGDDAEENGTTTPNTDIEHKEDAIKELRVILYPTGVDTPVFNQKFAEQELSSQRVVFKLKDFKHYDFYFIANESASNQSDTDLAFLKSNTLNRRQLEEFSNVKIESLVHPNKQFTGKEDYIMMTACYKNILLSKSLQGSGSASNPYIVDFTIPNKAQRPIIRSSSRQAVEMMRSLAKLELLFKGMVHIIPTGRKTYQYRWVLPYGFLDNTHLSIAVLNMPKSYTLFPKGFPTDIVQTGKVVNYTFDFSEAPEKENIVFPNNIREIPIGGVLRGDYKLTIYLPEYLTSSSLAYQERPGIQISYYTRDEPNMQTRFYPMQNSQTPTHYEQVLQALIDRPEWNVYRNRFYRITVEIQGRDFIGGIELT</sequence>
<comment type="caution">
    <text evidence="1">The sequence shown here is derived from an EMBL/GenBank/DDBJ whole genome shotgun (WGS) entry which is preliminary data.</text>
</comment>
<accession>A0A0A2G1G0</accession>
<reference evidence="1 2" key="1">
    <citation type="submission" date="2014-08" db="EMBL/GenBank/DDBJ databases">
        <title>Porphyromonas gingivicanis strain:COT-022_OH1391 Genome sequencing.</title>
        <authorList>
            <person name="Wallis C."/>
            <person name="Deusch O."/>
            <person name="O'Flynn C."/>
            <person name="Davis I."/>
            <person name="Jospin G."/>
            <person name="Darling A.E."/>
            <person name="Coil D.A."/>
            <person name="Alexiev A."/>
            <person name="Horsfall A."/>
            <person name="Kirkwood N."/>
            <person name="Harris S."/>
            <person name="Eisen J.A."/>
        </authorList>
    </citation>
    <scope>NUCLEOTIDE SEQUENCE [LARGE SCALE GENOMIC DNA]</scope>
    <source>
        <strain evidence="2">COT-022 OH1391</strain>
    </source>
</reference>
<dbReference type="AlphaFoldDB" id="A0A0A2G1G0"/>
<evidence type="ECO:0000313" key="2">
    <source>
        <dbReference type="Proteomes" id="UP000030134"/>
    </source>
</evidence>
<dbReference type="STRING" id="266762.HQ36_08775"/>
<name>A0A0A2G1G0_9PORP</name>
<gene>
    <name evidence="1" type="ORF">HQ36_08775</name>
</gene>
<protein>
    <recommendedName>
        <fullName evidence="3">Major fimbrial subunit protein N-terminal domain-containing protein</fullName>
    </recommendedName>
</protein>
<dbReference type="Proteomes" id="UP000030134">
    <property type="component" value="Unassembled WGS sequence"/>
</dbReference>
<evidence type="ECO:0000313" key="1">
    <source>
        <dbReference type="EMBL" id="KGN97101.1"/>
    </source>
</evidence>
<proteinExistence type="predicted"/>